<evidence type="ECO:0000313" key="2">
    <source>
        <dbReference type="Proteomes" id="UP001596274"/>
    </source>
</evidence>
<dbReference type="Proteomes" id="UP001596274">
    <property type="component" value="Unassembled WGS sequence"/>
</dbReference>
<dbReference type="Gene3D" id="3.40.50.1980">
    <property type="entry name" value="Nitrogenase molybdenum iron protein domain"/>
    <property type="match status" value="1"/>
</dbReference>
<dbReference type="AlphaFoldDB" id="A0ABD5T0X0"/>
<evidence type="ECO:0000313" key="1">
    <source>
        <dbReference type="EMBL" id="MFC6770843.1"/>
    </source>
</evidence>
<organism evidence="1 2">
    <name type="scientific">Halorubrum pallidum</name>
    <dbReference type="NCBI Taxonomy" id="1526114"/>
    <lineage>
        <taxon>Archaea</taxon>
        <taxon>Methanobacteriati</taxon>
        <taxon>Methanobacteriota</taxon>
        <taxon>Stenosarchaea group</taxon>
        <taxon>Halobacteria</taxon>
        <taxon>Halobacteriales</taxon>
        <taxon>Haloferacaceae</taxon>
        <taxon>Halorubrum</taxon>
    </lineage>
</organism>
<dbReference type="EMBL" id="JBHSWT010000164">
    <property type="protein sequence ID" value="MFC6770843.1"/>
    <property type="molecule type" value="Genomic_DNA"/>
</dbReference>
<feature type="non-terminal residue" evidence="1">
    <location>
        <position position="1"/>
    </location>
</feature>
<comment type="caution">
    <text evidence="1">The sequence shown here is derived from an EMBL/GenBank/DDBJ whole genome shotgun (WGS) entry which is preliminary data.</text>
</comment>
<accession>A0ABD5T0X0</accession>
<sequence length="61" mass="6665">GHGERVDPASIAGRDWSVDAPVHVIDDSLLNQPSPALIDGIERLARTFHPDVVPDSERDRP</sequence>
<gene>
    <name evidence="1" type="ORF">ACFQDD_04820</name>
</gene>
<keyword evidence="2" id="KW-1185">Reference proteome</keyword>
<name>A0ABD5T0X0_9EURY</name>
<reference evidence="1 2" key="1">
    <citation type="journal article" date="2019" name="Int. J. Syst. Evol. Microbiol.">
        <title>The Global Catalogue of Microorganisms (GCM) 10K type strain sequencing project: providing services to taxonomists for standard genome sequencing and annotation.</title>
        <authorList>
            <consortium name="The Broad Institute Genomics Platform"/>
            <consortium name="The Broad Institute Genome Sequencing Center for Infectious Disease"/>
            <person name="Wu L."/>
            <person name="Ma J."/>
        </authorList>
    </citation>
    <scope>NUCLEOTIDE SEQUENCE [LARGE SCALE GENOMIC DNA]</scope>
    <source>
        <strain evidence="1 2">PJ61</strain>
    </source>
</reference>
<proteinExistence type="predicted"/>
<protein>
    <submittedName>
        <fullName evidence="1">Cobalamin-binding protein</fullName>
    </submittedName>
</protein>